<sequence>MKMGSLISTCFCNWKENTSAQIKDSSIWYPQQDQPIFMETIRELVPAPTSSPMSRRKETLLNGEHSRSTDEVLEEVSKRLTIVMPRQSTPDQ</sequence>
<dbReference type="GeneID" id="26797471"/>
<gene>
    <name evidence="4" type="primary">AC4</name>
</gene>
<comment type="similarity">
    <text evidence="1">Belongs to the geminiviridae protein AC4/C4 family.</text>
</comment>
<dbReference type="EMBL" id="KT948787">
    <property type="protein sequence ID" value="ALV85593.1"/>
    <property type="molecule type" value="Genomic_DNA"/>
</dbReference>
<evidence type="ECO:0000256" key="3">
    <source>
        <dbReference type="SAM" id="MobiDB-lite"/>
    </source>
</evidence>
<name>A0A0U3KA38_9GEMI</name>
<accession>A0A0U3KA38</accession>
<dbReference type="KEGG" id="vg:26797471"/>
<proteinExistence type="inferred from homology"/>
<dbReference type="OrthoDB" id="24090at10239"/>
<dbReference type="InterPro" id="IPR002488">
    <property type="entry name" value="Gemini_C4"/>
</dbReference>
<dbReference type="Pfam" id="PF01492">
    <property type="entry name" value="Gemini_C4"/>
    <property type="match status" value="1"/>
</dbReference>
<dbReference type="Proteomes" id="UP000204255">
    <property type="component" value="Genome"/>
</dbReference>
<evidence type="ECO:0000313" key="4">
    <source>
        <dbReference type="EMBL" id="ALV85593.1"/>
    </source>
</evidence>
<evidence type="ECO:0000313" key="5">
    <source>
        <dbReference type="Proteomes" id="UP000204255"/>
    </source>
</evidence>
<dbReference type="RefSeq" id="YP_009226418.1">
    <property type="nucleotide sequence ID" value="NC_029105.1"/>
</dbReference>
<evidence type="ECO:0000256" key="1">
    <source>
        <dbReference type="ARBA" id="ARBA00008996"/>
    </source>
</evidence>
<feature type="region of interest" description="Disordered" evidence="3">
    <location>
        <begin position="47"/>
        <end position="71"/>
    </location>
</feature>
<keyword evidence="2" id="KW-0945">Host-virus interaction</keyword>
<evidence type="ECO:0000256" key="2">
    <source>
        <dbReference type="ARBA" id="ARBA00022581"/>
    </source>
</evidence>
<protein>
    <submittedName>
        <fullName evidence="4">Ac4 protein</fullName>
    </submittedName>
</protein>
<reference evidence="4 5" key="1">
    <citation type="journal article" date="2015" name="Arch. Virol.">
        <title>Novel begomoviruses recovered from Pavonia sp. in Brazil.</title>
        <authorList>
            <person name="Pinto V.B."/>
            <person name="Silva J.P."/>
            <person name="Fiallo-Olive E."/>
            <person name="Navas-Castillo J."/>
            <person name="Zerbini F.M."/>
        </authorList>
    </citation>
    <scope>NUCLEOTIDE SEQUENCE [LARGE SCALE GENOMIC DNA]</scope>
    <source>
        <strain evidence="4">BR-Alb51-14</strain>
    </source>
</reference>
<feature type="compositionally biased region" description="Basic and acidic residues" evidence="3">
    <location>
        <begin position="55"/>
        <end position="71"/>
    </location>
</feature>
<keyword evidence="5" id="KW-1185">Reference proteome</keyword>
<organism evidence="4 5">
    <name type="scientific">Pavonia yellow mosaic virus</name>
    <dbReference type="NCBI Taxonomy" id="1742596"/>
    <lineage>
        <taxon>Viruses</taxon>
        <taxon>Monodnaviria</taxon>
        <taxon>Shotokuvirae</taxon>
        <taxon>Cressdnaviricota</taxon>
        <taxon>Repensiviricetes</taxon>
        <taxon>Geplafuvirales</taxon>
        <taxon>Geminiviridae</taxon>
        <taxon>Begomovirus</taxon>
        <taxon>Begomovirus pavoniaflavi</taxon>
    </lineage>
</organism>